<keyword evidence="3" id="KW-1185">Reference proteome</keyword>
<name>A0A916YH36_9MICO</name>
<protein>
    <submittedName>
        <fullName evidence="2">Uncharacterized protein</fullName>
    </submittedName>
</protein>
<keyword evidence="1" id="KW-1133">Transmembrane helix</keyword>
<dbReference type="EMBL" id="BMHO01000002">
    <property type="protein sequence ID" value="GGD44326.1"/>
    <property type="molecule type" value="Genomic_DNA"/>
</dbReference>
<feature type="transmembrane region" description="Helical" evidence="1">
    <location>
        <begin position="63"/>
        <end position="82"/>
    </location>
</feature>
<dbReference type="RefSeq" id="WP_229731210.1">
    <property type="nucleotide sequence ID" value="NZ_BMHO01000002.1"/>
</dbReference>
<evidence type="ECO:0000313" key="2">
    <source>
        <dbReference type="EMBL" id="GGD44326.1"/>
    </source>
</evidence>
<reference evidence="2" key="2">
    <citation type="submission" date="2020-09" db="EMBL/GenBank/DDBJ databases">
        <authorList>
            <person name="Sun Q."/>
            <person name="Zhou Y."/>
        </authorList>
    </citation>
    <scope>NUCLEOTIDE SEQUENCE</scope>
    <source>
        <strain evidence="2">CGMCC 1.15152</strain>
    </source>
</reference>
<accession>A0A916YH36</accession>
<comment type="caution">
    <text evidence="2">The sequence shown here is derived from an EMBL/GenBank/DDBJ whole genome shotgun (WGS) entry which is preliminary data.</text>
</comment>
<gene>
    <name evidence="2" type="ORF">GCM10010915_26920</name>
</gene>
<reference evidence="2" key="1">
    <citation type="journal article" date="2014" name="Int. J. Syst. Evol. Microbiol.">
        <title>Complete genome sequence of Corynebacterium casei LMG S-19264T (=DSM 44701T), isolated from a smear-ripened cheese.</title>
        <authorList>
            <consortium name="US DOE Joint Genome Institute (JGI-PGF)"/>
            <person name="Walter F."/>
            <person name="Albersmeier A."/>
            <person name="Kalinowski J."/>
            <person name="Ruckert C."/>
        </authorList>
    </citation>
    <scope>NUCLEOTIDE SEQUENCE</scope>
    <source>
        <strain evidence="2">CGMCC 1.15152</strain>
    </source>
</reference>
<feature type="transmembrane region" description="Helical" evidence="1">
    <location>
        <begin position="33"/>
        <end position="51"/>
    </location>
</feature>
<evidence type="ECO:0000256" key="1">
    <source>
        <dbReference type="SAM" id="Phobius"/>
    </source>
</evidence>
<evidence type="ECO:0000313" key="3">
    <source>
        <dbReference type="Proteomes" id="UP000633205"/>
    </source>
</evidence>
<keyword evidence="1" id="KW-0812">Transmembrane</keyword>
<dbReference type="Proteomes" id="UP000633205">
    <property type="component" value="Unassembled WGS sequence"/>
</dbReference>
<keyword evidence="1" id="KW-0472">Membrane</keyword>
<sequence length="89" mass="9846">MSTKRDIEKGIEEAAGWNPMRTLSGFGVRSNHLYIAGLAAIGFSVVTWLFSRGKNDSRSQSDRWGLFVGEWAPTLFAVGVGLKLEEDKK</sequence>
<proteinExistence type="predicted"/>
<organism evidence="2 3">
    <name type="scientific">Microbacterium faecale</name>
    <dbReference type="NCBI Taxonomy" id="1804630"/>
    <lineage>
        <taxon>Bacteria</taxon>
        <taxon>Bacillati</taxon>
        <taxon>Actinomycetota</taxon>
        <taxon>Actinomycetes</taxon>
        <taxon>Micrococcales</taxon>
        <taxon>Microbacteriaceae</taxon>
        <taxon>Microbacterium</taxon>
    </lineage>
</organism>
<dbReference type="AlphaFoldDB" id="A0A916YH36"/>